<proteinExistence type="predicted"/>
<reference evidence="4 5" key="1">
    <citation type="submission" date="2021-02" db="EMBL/GenBank/DDBJ databases">
        <title>Plant Genome Project.</title>
        <authorList>
            <person name="Zhang R.-G."/>
        </authorList>
    </citation>
    <scope>NUCLEOTIDE SEQUENCE [LARGE SCALE GENOMIC DNA]</scope>
    <source>
        <tissue evidence="4">Leaves</tissue>
    </source>
</reference>
<protein>
    <recommendedName>
        <fullName evidence="3">Late embryogenesis abundant protein LEA-2 subgroup domain-containing protein</fullName>
    </recommendedName>
</protein>
<dbReference type="PANTHER" id="PTHR31852">
    <property type="entry name" value="LATE EMBRYOGENESIS ABUNDANT (LEA) HYDROXYPROLINE-RICH GLYCOPROTEIN FAMILY"/>
    <property type="match status" value="1"/>
</dbReference>
<evidence type="ECO:0000256" key="2">
    <source>
        <dbReference type="SAM" id="Phobius"/>
    </source>
</evidence>
<keyword evidence="5" id="KW-1185">Reference proteome</keyword>
<evidence type="ECO:0000259" key="3">
    <source>
        <dbReference type="Pfam" id="PF03168"/>
    </source>
</evidence>
<evidence type="ECO:0000256" key="1">
    <source>
        <dbReference type="SAM" id="MobiDB-lite"/>
    </source>
</evidence>
<dbReference type="InterPro" id="IPR055301">
    <property type="entry name" value="Lea14-like_2"/>
</dbReference>
<organism evidence="4 5">
    <name type="scientific">Xanthoceras sorbifolium</name>
    <dbReference type="NCBI Taxonomy" id="99658"/>
    <lineage>
        <taxon>Eukaryota</taxon>
        <taxon>Viridiplantae</taxon>
        <taxon>Streptophyta</taxon>
        <taxon>Embryophyta</taxon>
        <taxon>Tracheophyta</taxon>
        <taxon>Spermatophyta</taxon>
        <taxon>Magnoliopsida</taxon>
        <taxon>eudicotyledons</taxon>
        <taxon>Gunneridae</taxon>
        <taxon>Pentapetalae</taxon>
        <taxon>rosids</taxon>
        <taxon>malvids</taxon>
        <taxon>Sapindales</taxon>
        <taxon>Sapindaceae</taxon>
        <taxon>Xanthoceroideae</taxon>
        <taxon>Xanthoceras</taxon>
    </lineage>
</organism>
<keyword evidence="2" id="KW-0812">Transmembrane</keyword>
<gene>
    <name evidence="4" type="ORF">JRO89_XS13G0153300</name>
</gene>
<accession>A0ABQ8H8F0</accession>
<dbReference type="SUPFAM" id="SSF117070">
    <property type="entry name" value="LEA14-like"/>
    <property type="match status" value="1"/>
</dbReference>
<keyword evidence="2" id="KW-0472">Membrane</keyword>
<sequence length="229" mass="25219">MAEKDQVKPLTPAGHQPRSDGEDDYEAMHAKSNNLRRKQLYIQCCGCLSVLLIVPTVMIIVVLTVCHVKHPSLRMNSVSIQRPLEVVNGTTTTGGRDQNLTLLVDFLVKNPNYASFKFRNATTVLYYGGTVVGEGQIPAGLQAKARRTIWINVTVDIIIPEKALLGGQSGIMSTGTLNLNMSSYTRIAGKVKMLNIIKKNMVLGLNCSFMYNVSGQAIQDNCSRQHVHF</sequence>
<keyword evidence="2" id="KW-1133">Transmembrane helix</keyword>
<dbReference type="Gene3D" id="2.60.40.1820">
    <property type="match status" value="1"/>
</dbReference>
<comment type="caution">
    <text evidence="4">The sequence shown here is derived from an EMBL/GenBank/DDBJ whole genome shotgun (WGS) entry which is preliminary data.</text>
</comment>
<feature type="transmembrane region" description="Helical" evidence="2">
    <location>
        <begin position="40"/>
        <end position="65"/>
    </location>
</feature>
<dbReference type="EMBL" id="JAFEMO010000013">
    <property type="protein sequence ID" value="KAH7550195.1"/>
    <property type="molecule type" value="Genomic_DNA"/>
</dbReference>
<name>A0ABQ8H8F0_9ROSI</name>
<evidence type="ECO:0000313" key="4">
    <source>
        <dbReference type="EMBL" id="KAH7550195.1"/>
    </source>
</evidence>
<evidence type="ECO:0000313" key="5">
    <source>
        <dbReference type="Proteomes" id="UP000827721"/>
    </source>
</evidence>
<dbReference type="InterPro" id="IPR004864">
    <property type="entry name" value="LEA_2"/>
</dbReference>
<dbReference type="Pfam" id="PF03168">
    <property type="entry name" value="LEA_2"/>
    <property type="match status" value="1"/>
</dbReference>
<feature type="domain" description="Late embryogenesis abundant protein LEA-2 subgroup" evidence="3">
    <location>
        <begin position="106"/>
        <end position="207"/>
    </location>
</feature>
<dbReference type="Proteomes" id="UP000827721">
    <property type="component" value="Unassembled WGS sequence"/>
</dbReference>
<feature type="region of interest" description="Disordered" evidence="1">
    <location>
        <begin position="1"/>
        <end position="25"/>
    </location>
</feature>